<dbReference type="GO" id="GO:0003677">
    <property type="term" value="F:DNA binding"/>
    <property type="evidence" value="ECO:0007669"/>
    <property type="project" value="UniProtKB-UniRule"/>
</dbReference>
<dbReference type="PANTHER" id="PTHR30349">
    <property type="entry name" value="PHAGE INTEGRASE-RELATED"/>
    <property type="match status" value="1"/>
</dbReference>
<comment type="similarity">
    <text evidence="1">Belongs to the 'phage' integrase family.</text>
</comment>
<dbReference type="Gene3D" id="1.10.150.130">
    <property type="match status" value="1"/>
</dbReference>
<dbReference type="Proteomes" id="UP000285503">
    <property type="component" value="Unassembled WGS sequence"/>
</dbReference>
<dbReference type="PROSITE" id="PS51898">
    <property type="entry name" value="TYR_RECOMBINASE"/>
    <property type="match status" value="1"/>
</dbReference>
<dbReference type="Pfam" id="PF13102">
    <property type="entry name" value="Phage_int_SAM_5"/>
    <property type="match status" value="1"/>
</dbReference>
<feature type="domain" description="Core-binding (CB)" evidence="8">
    <location>
        <begin position="7"/>
        <end position="90"/>
    </location>
</feature>
<keyword evidence="3 5" id="KW-0238">DNA-binding</keyword>
<evidence type="ECO:0000259" key="7">
    <source>
        <dbReference type="PROSITE" id="PS51898"/>
    </source>
</evidence>
<evidence type="ECO:0000256" key="4">
    <source>
        <dbReference type="ARBA" id="ARBA00023172"/>
    </source>
</evidence>
<dbReference type="InterPro" id="IPR011010">
    <property type="entry name" value="DNA_brk_join_enz"/>
</dbReference>
<evidence type="ECO:0000256" key="3">
    <source>
        <dbReference type="ARBA" id="ARBA00023125"/>
    </source>
</evidence>
<dbReference type="InterPro" id="IPR013762">
    <property type="entry name" value="Integrase-like_cat_sf"/>
</dbReference>
<evidence type="ECO:0000313" key="10">
    <source>
        <dbReference type="Proteomes" id="UP000285503"/>
    </source>
</evidence>
<feature type="coiled-coil region" evidence="6">
    <location>
        <begin position="218"/>
        <end position="245"/>
    </location>
</feature>
<dbReference type="InterPro" id="IPR044068">
    <property type="entry name" value="CB"/>
</dbReference>
<dbReference type="AlphaFoldDB" id="A0A415FW01"/>
<dbReference type="PANTHER" id="PTHR30349:SF64">
    <property type="entry name" value="PROPHAGE INTEGRASE INTD-RELATED"/>
    <property type="match status" value="1"/>
</dbReference>
<dbReference type="Pfam" id="PF00589">
    <property type="entry name" value="Phage_integrase"/>
    <property type="match status" value="1"/>
</dbReference>
<proteinExistence type="inferred from homology"/>
<dbReference type="GO" id="GO:0006310">
    <property type="term" value="P:DNA recombination"/>
    <property type="evidence" value="ECO:0007669"/>
    <property type="project" value="UniProtKB-KW"/>
</dbReference>
<dbReference type="PROSITE" id="PS51900">
    <property type="entry name" value="CB"/>
    <property type="match status" value="1"/>
</dbReference>
<evidence type="ECO:0000256" key="5">
    <source>
        <dbReference type="PROSITE-ProRule" id="PRU01248"/>
    </source>
</evidence>
<feature type="domain" description="Tyr recombinase" evidence="7">
    <location>
        <begin position="112"/>
        <end position="308"/>
    </location>
</feature>
<keyword evidence="2" id="KW-0229">DNA integration</keyword>
<keyword evidence="4" id="KW-0233">DNA recombination</keyword>
<organism evidence="9 10">
    <name type="scientific">Bacteroides xylanisolvens</name>
    <dbReference type="NCBI Taxonomy" id="371601"/>
    <lineage>
        <taxon>Bacteria</taxon>
        <taxon>Pseudomonadati</taxon>
        <taxon>Bacteroidota</taxon>
        <taxon>Bacteroidia</taxon>
        <taxon>Bacteroidales</taxon>
        <taxon>Bacteroidaceae</taxon>
        <taxon>Bacteroides</taxon>
    </lineage>
</organism>
<gene>
    <name evidence="9" type="ORF">DW075_11075</name>
</gene>
<evidence type="ECO:0000313" key="9">
    <source>
        <dbReference type="EMBL" id="RHK27108.1"/>
    </source>
</evidence>
<dbReference type="EMBL" id="QRNE01000053">
    <property type="protein sequence ID" value="RHK27108.1"/>
    <property type="molecule type" value="Genomic_DNA"/>
</dbReference>
<name>A0A415FW01_9BACE</name>
<dbReference type="InterPro" id="IPR025269">
    <property type="entry name" value="SAM-like_dom"/>
</dbReference>
<dbReference type="InterPro" id="IPR050090">
    <property type="entry name" value="Tyrosine_recombinase_XerCD"/>
</dbReference>
<dbReference type="InterPro" id="IPR002104">
    <property type="entry name" value="Integrase_catalytic"/>
</dbReference>
<reference evidence="9 10" key="1">
    <citation type="submission" date="2018-08" db="EMBL/GenBank/DDBJ databases">
        <title>A genome reference for cultivated species of the human gut microbiota.</title>
        <authorList>
            <person name="Zou Y."/>
            <person name="Xue W."/>
            <person name="Luo G."/>
        </authorList>
    </citation>
    <scope>NUCLEOTIDE SEQUENCE [LARGE SCALE GENOMIC DNA]</scope>
    <source>
        <strain evidence="9 10">AF46-11NS</strain>
    </source>
</reference>
<evidence type="ECO:0000256" key="2">
    <source>
        <dbReference type="ARBA" id="ARBA00022908"/>
    </source>
</evidence>
<evidence type="ECO:0000259" key="8">
    <source>
        <dbReference type="PROSITE" id="PS51900"/>
    </source>
</evidence>
<dbReference type="GO" id="GO:0015074">
    <property type="term" value="P:DNA integration"/>
    <property type="evidence" value="ECO:0007669"/>
    <property type="project" value="UniProtKB-KW"/>
</dbReference>
<dbReference type="InterPro" id="IPR010998">
    <property type="entry name" value="Integrase_recombinase_N"/>
</dbReference>
<dbReference type="Gene3D" id="1.10.443.10">
    <property type="entry name" value="Intergrase catalytic core"/>
    <property type="match status" value="1"/>
</dbReference>
<keyword evidence="6" id="KW-0175">Coiled coil</keyword>
<accession>A0A415FW01</accession>
<sequence length="323" mass="37653">MQMMNKNGFSRCGENYINRLRKEGRYSTAHVYKNALYSFGRYCGTLNVSFKQVTKERLRRYGQYLYECGLKPNTISTYMRMLRSIYNRGVEAGSAPYVPRLFHDVYTGVDVRQKKALSAGELHKLLYEDPKSERLRRTQIIAALMFQFCGMSFADLAHLEKSALDQSVLRYNRIKTKTPMSVEVLDTARGMINQLWSNQEPIPDCPDYLFDILCNNKKRKDERAYREYQSALRNFNNRLKDLARVLRLKSPVSSYTLRHSWATTAKYRGVPIEMISESLGHKSIKTTQIYLTYIIHSGFISGYQNRYGDNLKPPTNVYHRMTA</sequence>
<evidence type="ECO:0000256" key="6">
    <source>
        <dbReference type="SAM" id="Coils"/>
    </source>
</evidence>
<comment type="caution">
    <text evidence="9">The sequence shown here is derived from an EMBL/GenBank/DDBJ whole genome shotgun (WGS) entry which is preliminary data.</text>
</comment>
<dbReference type="SUPFAM" id="SSF56349">
    <property type="entry name" value="DNA breaking-rejoining enzymes"/>
    <property type="match status" value="1"/>
</dbReference>
<protein>
    <submittedName>
        <fullName evidence="9">Integrase</fullName>
    </submittedName>
</protein>
<evidence type="ECO:0000256" key="1">
    <source>
        <dbReference type="ARBA" id="ARBA00008857"/>
    </source>
</evidence>